<evidence type="ECO:0000256" key="3">
    <source>
        <dbReference type="ARBA" id="ARBA00022840"/>
    </source>
</evidence>
<dbReference type="Proteomes" id="UP001596432">
    <property type="component" value="Unassembled WGS sequence"/>
</dbReference>
<evidence type="ECO:0000256" key="1">
    <source>
        <dbReference type="ARBA" id="ARBA00022448"/>
    </source>
</evidence>
<dbReference type="EMBL" id="JBHTAS010000001">
    <property type="protein sequence ID" value="MFC7139487.1"/>
    <property type="molecule type" value="Genomic_DNA"/>
</dbReference>
<dbReference type="InterPro" id="IPR003593">
    <property type="entry name" value="AAA+_ATPase"/>
</dbReference>
<sequence length="249" mass="26986">MAAIETDGLTKRYGSVAAVEGLDLTVERGTVYGFLGPNGAGKTTTMRLLTGLTRPSEGTATVAGVDVRERDRLGEHIGYVPDTPPLYEKLTAREQLSAVADVRGLDRETVRERVPALLDRFGLDAADDRIETYSKGMKQKTSVVQAIVHEPDVVFLDEPTSGLDPNAARTLKAVLTELRDAGTAVFLSTHVLPVVDELADVVGLLYDGELLAEDDPERLKADLDGETLEDAFVELTTEDDPATRPRERP</sequence>
<reference evidence="5 6" key="1">
    <citation type="journal article" date="2019" name="Int. J. Syst. Evol. Microbiol.">
        <title>The Global Catalogue of Microorganisms (GCM) 10K type strain sequencing project: providing services to taxonomists for standard genome sequencing and annotation.</title>
        <authorList>
            <consortium name="The Broad Institute Genomics Platform"/>
            <consortium name="The Broad Institute Genome Sequencing Center for Infectious Disease"/>
            <person name="Wu L."/>
            <person name="Ma J."/>
        </authorList>
    </citation>
    <scope>NUCLEOTIDE SEQUENCE [LARGE SCALE GENOMIC DNA]</scope>
    <source>
        <strain evidence="5 6">XZYJT29</strain>
    </source>
</reference>
<accession>A0ABD5Y200</accession>
<evidence type="ECO:0000313" key="5">
    <source>
        <dbReference type="EMBL" id="MFC7139487.1"/>
    </source>
</evidence>
<keyword evidence="1" id="KW-0813">Transport</keyword>
<evidence type="ECO:0000259" key="4">
    <source>
        <dbReference type="PROSITE" id="PS50893"/>
    </source>
</evidence>
<dbReference type="CDD" id="cd03230">
    <property type="entry name" value="ABC_DR_subfamily_A"/>
    <property type="match status" value="1"/>
</dbReference>
<gene>
    <name evidence="5" type="ORF">ACFQMA_06490</name>
</gene>
<dbReference type="Pfam" id="PF00005">
    <property type="entry name" value="ABC_tran"/>
    <property type="match status" value="1"/>
</dbReference>
<keyword evidence="3 5" id="KW-0067">ATP-binding</keyword>
<proteinExistence type="predicted"/>
<keyword evidence="6" id="KW-1185">Reference proteome</keyword>
<name>A0ABD5Y200_9EURY</name>
<dbReference type="InterPro" id="IPR003439">
    <property type="entry name" value="ABC_transporter-like_ATP-bd"/>
</dbReference>
<evidence type="ECO:0000313" key="6">
    <source>
        <dbReference type="Proteomes" id="UP001596432"/>
    </source>
</evidence>
<dbReference type="GeneID" id="78819743"/>
<dbReference type="SUPFAM" id="SSF52540">
    <property type="entry name" value="P-loop containing nucleoside triphosphate hydrolases"/>
    <property type="match status" value="1"/>
</dbReference>
<feature type="domain" description="ABC transporter" evidence="4">
    <location>
        <begin position="4"/>
        <end position="232"/>
    </location>
</feature>
<comment type="caution">
    <text evidence="5">The sequence shown here is derived from an EMBL/GenBank/DDBJ whole genome shotgun (WGS) entry which is preliminary data.</text>
</comment>
<organism evidence="5 6">
    <name type="scientific">Halosimplex aquaticum</name>
    <dbReference type="NCBI Taxonomy" id="3026162"/>
    <lineage>
        <taxon>Archaea</taxon>
        <taxon>Methanobacteriati</taxon>
        <taxon>Methanobacteriota</taxon>
        <taxon>Stenosarchaea group</taxon>
        <taxon>Halobacteria</taxon>
        <taxon>Halobacteriales</taxon>
        <taxon>Haloarculaceae</taxon>
        <taxon>Halosimplex</taxon>
    </lineage>
</organism>
<dbReference type="RefSeq" id="WP_274325074.1">
    <property type="nucleotide sequence ID" value="NZ_CP118158.1"/>
</dbReference>
<dbReference type="PROSITE" id="PS50893">
    <property type="entry name" value="ABC_TRANSPORTER_2"/>
    <property type="match status" value="1"/>
</dbReference>
<dbReference type="GO" id="GO:0005524">
    <property type="term" value="F:ATP binding"/>
    <property type="evidence" value="ECO:0007669"/>
    <property type="project" value="UniProtKB-KW"/>
</dbReference>
<dbReference type="PANTHER" id="PTHR42939:SF1">
    <property type="entry name" value="ABC TRANSPORTER ATP-BINDING PROTEIN ALBC-RELATED"/>
    <property type="match status" value="1"/>
</dbReference>
<dbReference type="Gene3D" id="3.40.50.300">
    <property type="entry name" value="P-loop containing nucleotide triphosphate hydrolases"/>
    <property type="match status" value="1"/>
</dbReference>
<dbReference type="SMART" id="SM00382">
    <property type="entry name" value="AAA"/>
    <property type="match status" value="1"/>
</dbReference>
<dbReference type="InterPro" id="IPR051782">
    <property type="entry name" value="ABC_Transporter_VariousFunc"/>
</dbReference>
<protein>
    <submittedName>
        <fullName evidence="5">ABC transporter ATP-binding protein</fullName>
    </submittedName>
</protein>
<dbReference type="PANTHER" id="PTHR42939">
    <property type="entry name" value="ABC TRANSPORTER ATP-BINDING PROTEIN ALBC-RELATED"/>
    <property type="match status" value="1"/>
</dbReference>
<dbReference type="AlphaFoldDB" id="A0ABD5Y200"/>
<dbReference type="InterPro" id="IPR027417">
    <property type="entry name" value="P-loop_NTPase"/>
</dbReference>
<keyword evidence="2" id="KW-0547">Nucleotide-binding</keyword>
<evidence type="ECO:0000256" key="2">
    <source>
        <dbReference type="ARBA" id="ARBA00022741"/>
    </source>
</evidence>